<accession>A0ABS8A8L0</accession>
<dbReference type="PROSITE" id="PS51186">
    <property type="entry name" value="GNAT"/>
    <property type="match status" value="1"/>
</dbReference>
<sequence length="137" mass="15859">MTRPAIHRIEAAETYPLRHSVLWPDKPYDYVQVENDAEGQHFGAFVAEELVAVISLFVTGPNARFRKFATHPAYQRQGIGSELLHRVIEQARQLGARSLWCDARQEATEFYHRFGMQPEGDVFYKGDIPYRRMHLAL</sequence>
<dbReference type="Proteomes" id="UP001165297">
    <property type="component" value="Unassembled WGS sequence"/>
</dbReference>
<evidence type="ECO:0000256" key="1">
    <source>
        <dbReference type="ARBA" id="ARBA00022679"/>
    </source>
</evidence>
<reference evidence="4" key="1">
    <citation type="submission" date="2021-10" db="EMBL/GenBank/DDBJ databases">
        <authorList>
            <person name="Dean J.D."/>
            <person name="Kim M.K."/>
            <person name="Newey C.N."/>
            <person name="Stoker T.S."/>
            <person name="Thompson D.W."/>
            <person name="Grose J.H."/>
        </authorList>
    </citation>
    <scope>NUCLEOTIDE SEQUENCE</scope>
    <source>
        <strain evidence="4">BT635</strain>
    </source>
</reference>
<protein>
    <submittedName>
        <fullName evidence="4">GNAT family N-acetyltransferase</fullName>
    </submittedName>
</protein>
<name>A0ABS8A8L0_9BACT</name>
<comment type="caution">
    <text evidence="4">The sequence shown here is derived from an EMBL/GenBank/DDBJ whole genome shotgun (WGS) entry which is preliminary data.</text>
</comment>
<dbReference type="PANTHER" id="PTHR43420:SF12">
    <property type="entry name" value="N-ACETYLTRANSFERASE DOMAIN-CONTAINING PROTEIN"/>
    <property type="match status" value="1"/>
</dbReference>
<dbReference type="SUPFAM" id="SSF55729">
    <property type="entry name" value="Acyl-CoA N-acyltransferases (Nat)"/>
    <property type="match status" value="1"/>
</dbReference>
<keyword evidence="2" id="KW-0012">Acyltransferase</keyword>
<dbReference type="Gene3D" id="3.40.630.30">
    <property type="match status" value="1"/>
</dbReference>
<dbReference type="EMBL" id="JAJADQ010000001">
    <property type="protein sequence ID" value="MCB2376077.1"/>
    <property type="molecule type" value="Genomic_DNA"/>
</dbReference>
<dbReference type="Pfam" id="PF00583">
    <property type="entry name" value="Acetyltransf_1"/>
    <property type="match status" value="1"/>
</dbReference>
<keyword evidence="5" id="KW-1185">Reference proteome</keyword>
<organism evidence="4 5">
    <name type="scientific">Hymenobacter nitidus</name>
    <dbReference type="NCBI Taxonomy" id="2880929"/>
    <lineage>
        <taxon>Bacteria</taxon>
        <taxon>Pseudomonadati</taxon>
        <taxon>Bacteroidota</taxon>
        <taxon>Cytophagia</taxon>
        <taxon>Cytophagales</taxon>
        <taxon>Hymenobacteraceae</taxon>
        <taxon>Hymenobacter</taxon>
    </lineage>
</organism>
<evidence type="ECO:0000313" key="5">
    <source>
        <dbReference type="Proteomes" id="UP001165297"/>
    </source>
</evidence>
<keyword evidence="1" id="KW-0808">Transferase</keyword>
<feature type="domain" description="N-acetyltransferase" evidence="3">
    <location>
        <begin position="1"/>
        <end position="137"/>
    </location>
</feature>
<dbReference type="PANTHER" id="PTHR43420">
    <property type="entry name" value="ACETYLTRANSFERASE"/>
    <property type="match status" value="1"/>
</dbReference>
<dbReference type="InterPro" id="IPR050680">
    <property type="entry name" value="YpeA/RimI_acetyltransf"/>
</dbReference>
<dbReference type="CDD" id="cd04301">
    <property type="entry name" value="NAT_SF"/>
    <property type="match status" value="1"/>
</dbReference>
<evidence type="ECO:0000256" key="2">
    <source>
        <dbReference type="ARBA" id="ARBA00023315"/>
    </source>
</evidence>
<proteinExistence type="predicted"/>
<dbReference type="InterPro" id="IPR016181">
    <property type="entry name" value="Acyl_CoA_acyltransferase"/>
</dbReference>
<dbReference type="InterPro" id="IPR000182">
    <property type="entry name" value="GNAT_dom"/>
</dbReference>
<dbReference type="RefSeq" id="WP_226181708.1">
    <property type="nucleotide sequence ID" value="NZ_JAJADQ010000001.1"/>
</dbReference>
<gene>
    <name evidence="4" type="ORF">LGH70_00675</name>
</gene>
<evidence type="ECO:0000313" key="4">
    <source>
        <dbReference type="EMBL" id="MCB2376077.1"/>
    </source>
</evidence>
<evidence type="ECO:0000259" key="3">
    <source>
        <dbReference type="PROSITE" id="PS51186"/>
    </source>
</evidence>